<organism evidence="3">
    <name type="scientific">Eucalyptus grandis</name>
    <name type="common">Flooded gum</name>
    <dbReference type="NCBI Taxonomy" id="71139"/>
    <lineage>
        <taxon>Eukaryota</taxon>
        <taxon>Viridiplantae</taxon>
        <taxon>Streptophyta</taxon>
        <taxon>Embryophyta</taxon>
        <taxon>Tracheophyta</taxon>
        <taxon>Spermatophyta</taxon>
        <taxon>Magnoliopsida</taxon>
        <taxon>eudicotyledons</taxon>
        <taxon>Gunneridae</taxon>
        <taxon>Pentapetalae</taxon>
        <taxon>rosids</taxon>
        <taxon>malvids</taxon>
        <taxon>Myrtales</taxon>
        <taxon>Myrtaceae</taxon>
        <taxon>Myrtoideae</taxon>
        <taxon>Eucalypteae</taxon>
        <taxon>Eucalyptus</taxon>
    </lineage>
</organism>
<dbReference type="OMA" id="KSINACC"/>
<dbReference type="PANTHER" id="PTHR31225">
    <property type="entry name" value="OS04G0344100 PROTEIN-RELATED"/>
    <property type="match status" value="1"/>
</dbReference>
<evidence type="ECO:0000256" key="1">
    <source>
        <dbReference type="ARBA" id="ARBA00022723"/>
    </source>
</evidence>
<protein>
    <recommendedName>
        <fullName evidence="2">Terpene synthase metal-binding domain-containing protein</fullName>
    </recommendedName>
</protein>
<dbReference type="Pfam" id="PF03936">
    <property type="entry name" value="Terpene_synth_C"/>
    <property type="match status" value="1"/>
</dbReference>
<dbReference type="GO" id="GO:0016114">
    <property type="term" value="P:terpenoid biosynthetic process"/>
    <property type="evidence" value="ECO:0007669"/>
    <property type="project" value="InterPro"/>
</dbReference>
<dbReference type="InterPro" id="IPR050148">
    <property type="entry name" value="Terpene_synthase-like"/>
</dbReference>
<dbReference type="STRING" id="71139.A0A059CEY6"/>
<name>A0A059CEY6_EUCGR</name>
<sequence length="167" mass="18808">MGYTPSLEEYLSNAWTSSSGPLIMSHASFFVGHMNWEDVADLLERNKDLIYNVSMIIRLCNDLGTSTAERDRGDAPSSVVCYTREANVPEDIARKHIKELINQEWKSINACCFSNAETPFVRTFIDVTANVARVAHMLYQFGDGFGFQDGDIRWQILSSVIHPLALN</sequence>
<dbReference type="Gene3D" id="1.10.600.10">
    <property type="entry name" value="Farnesyl Diphosphate Synthase"/>
    <property type="match status" value="1"/>
</dbReference>
<dbReference type="InParanoid" id="A0A059CEY6"/>
<dbReference type="Gramene" id="KCW76475">
    <property type="protein sequence ID" value="KCW76475"/>
    <property type="gene ID" value="EUGRSUZ_D00865"/>
</dbReference>
<dbReference type="AlphaFoldDB" id="A0A059CEY6"/>
<evidence type="ECO:0000313" key="3">
    <source>
        <dbReference type="EMBL" id="KCW76475.1"/>
    </source>
</evidence>
<dbReference type="PANTHER" id="PTHR31225:SF94">
    <property type="entry name" value="ALPHA-FARNESENE SYNTHASE"/>
    <property type="match status" value="1"/>
</dbReference>
<dbReference type="InterPro" id="IPR008949">
    <property type="entry name" value="Isoprenoid_synthase_dom_sf"/>
</dbReference>
<keyword evidence="1" id="KW-0479">Metal-binding</keyword>
<reference evidence="3" key="1">
    <citation type="submission" date="2013-07" db="EMBL/GenBank/DDBJ databases">
        <title>The genome of Eucalyptus grandis.</title>
        <authorList>
            <person name="Schmutz J."/>
            <person name="Hayes R."/>
            <person name="Myburg A."/>
            <person name="Tuskan G."/>
            <person name="Grattapaglia D."/>
            <person name="Rokhsar D.S."/>
        </authorList>
    </citation>
    <scope>NUCLEOTIDE SEQUENCE</scope>
    <source>
        <tissue evidence="3">Leaf extractions</tissue>
    </source>
</reference>
<dbReference type="EMBL" id="KK198756">
    <property type="protein sequence ID" value="KCW76475.1"/>
    <property type="molecule type" value="Genomic_DNA"/>
</dbReference>
<dbReference type="SUPFAM" id="SSF48576">
    <property type="entry name" value="Terpenoid synthases"/>
    <property type="match status" value="1"/>
</dbReference>
<accession>A0A059CEY6</accession>
<dbReference type="GO" id="GO:0010333">
    <property type="term" value="F:terpene synthase activity"/>
    <property type="evidence" value="ECO:0007669"/>
    <property type="project" value="InterPro"/>
</dbReference>
<evidence type="ECO:0000259" key="2">
    <source>
        <dbReference type="Pfam" id="PF03936"/>
    </source>
</evidence>
<gene>
    <name evidence="3" type="ORF">EUGRSUZ_D00865</name>
</gene>
<dbReference type="InterPro" id="IPR005630">
    <property type="entry name" value="Terpene_synthase_metal-bd"/>
</dbReference>
<proteinExistence type="predicted"/>
<feature type="domain" description="Terpene synthase metal-binding" evidence="2">
    <location>
        <begin position="2"/>
        <end position="106"/>
    </location>
</feature>
<dbReference type="GO" id="GO:0000287">
    <property type="term" value="F:magnesium ion binding"/>
    <property type="evidence" value="ECO:0007669"/>
    <property type="project" value="InterPro"/>
</dbReference>